<protein>
    <submittedName>
        <fullName evidence="1">DUF1292 domain-containing protein</fullName>
    </submittedName>
</protein>
<sequence>MRGQRPTDLEEKLIVLEDLDNGYEFYMRKLDLFELNQQEYIVFAPFEPDDGEHNAPDIIIMRILHIKPNKNNRLKQEEIQFESILNRNELDAAFTRFNERMVLDALAKE</sequence>
<organism evidence="1 2">
    <name type="scientific">Amygdalobacter indicium</name>
    <dbReference type="NCBI Taxonomy" id="3029272"/>
    <lineage>
        <taxon>Bacteria</taxon>
        <taxon>Bacillati</taxon>
        <taxon>Bacillota</taxon>
        <taxon>Clostridia</taxon>
        <taxon>Eubacteriales</taxon>
        <taxon>Oscillospiraceae</taxon>
        <taxon>Amygdalobacter</taxon>
    </lineage>
</organism>
<keyword evidence="2" id="KW-1185">Reference proteome</keyword>
<dbReference type="EMBL" id="CP118868">
    <property type="protein sequence ID" value="WEG35059.1"/>
    <property type="molecule type" value="Genomic_DNA"/>
</dbReference>
<accession>A0ABY8C550</accession>
<dbReference type="InterPro" id="IPR009711">
    <property type="entry name" value="UPF0473"/>
</dbReference>
<evidence type="ECO:0000313" key="2">
    <source>
        <dbReference type="Proteomes" id="UP001220478"/>
    </source>
</evidence>
<proteinExistence type="predicted"/>
<name>A0ABY8C550_9FIRM</name>
<evidence type="ECO:0000313" key="1">
    <source>
        <dbReference type="EMBL" id="WEG35059.1"/>
    </source>
</evidence>
<dbReference type="Pfam" id="PF06949">
    <property type="entry name" value="DUF1292"/>
    <property type="match status" value="1"/>
</dbReference>
<dbReference type="Proteomes" id="UP001220478">
    <property type="component" value="Chromosome"/>
</dbReference>
<gene>
    <name evidence="1" type="ORF">PYS61_03715</name>
</gene>
<dbReference type="RefSeq" id="WP_315570351.1">
    <property type="nucleotide sequence ID" value="NZ_CP118866.1"/>
</dbReference>
<reference evidence="1 2" key="1">
    <citation type="submission" date="2023-02" db="EMBL/GenBank/DDBJ databases">
        <title>Novel Oscillospiraceae bacterial genomes.</title>
        <authorList>
            <person name="Srinivasan S."/>
            <person name="Austin M.N."/>
            <person name="Fiedler T.L."/>
            <person name="Strenk S.M."/>
            <person name="Agnew K.J."/>
            <person name="Nagana Gowda G.A."/>
            <person name="Raftery D."/>
            <person name="Beamer M.A."/>
            <person name="Achilles S.L."/>
            <person name="Wiesenfeld H.C."/>
            <person name="Fredricks D.N."/>
            <person name="Hillier S.L."/>
        </authorList>
    </citation>
    <scope>NUCLEOTIDE SEQUENCE [LARGE SCALE GENOMIC DNA]</scope>
    <source>
        <strain evidence="1 2">CHIC02 1186E3-8</strain>
    </source>
</reference>